<name>X6PB45_RETFI</name>
<reference evidence="2 3" key="1">
    <citation type="journal article" date="2013" name="Curr. Biol.">
        <title>The Genome of the Foraminiferan Reticulomyxa filosa.</title>
        <authorList>
            <person name="Glockner G."/>
            <person name="Hulsmann N."/>
            <person name="Schleicher M."/>
            <person name="Noegel A.A."/>
            <person name="Eichinger L."/>
            <person name="Gallinger C."/>
            <person name="Pawlowski J."/>
            <person name="Sierra R."/>
            <person name="Euteneuer U."/>
            <person name="Pillet L."/>
            <person name="Moustafa A."/>
            <person name="Platzer M."/>
            <person name="Groth M."/>
            <person name="Szafranski K."/>
            <person name="Schliwa M."/>
        </authorList>
    </citation>
    <scope>NUCLEOTIDE SEQUENCE [LARGE SCALE GENOMIC DNA]</scope>
</reference>
<keyword evidence="1" id="KW-1133">Transmembrane helix</keyword>
<keyword evidence="1" id="KW-0472">Membrane</keyword>
<dbReference type="Proteomes" id="UP000023152">
    <property type="component" value="Unassembled WGS sequence"/>
</dbReference>
<comment type="caution">
    <text evidence="2">The sequence shown here is derived from an EMBL/GenBank/DDBJ whole genome shotgun (WGS) entry which is preliminary data.</text>
</comment>
<evidence type="ECO:0000313" key="3">
    <source>
        <dbReference type="Proteomes" id="UP000023152"/>
    </source>
</evidence>
<organism evidence="2 3">
    <name type="scientific">Reticulomyxa filosa</name>
    <dbReference type="NCBI Taxonomy" id="46433"/>
    <lineage>
        <taxon>Eukaryota</taxon>
        <taxon>Sar</taxon>
        <taxon>Rhizaria</taxon>
        <taxon>Retaria</taxon>
        <taxon>Foraminifera</taxon>
        <taxon>Monothalamids</taxon>
        <taxon>Reticulomyxidae</taxon>
        <taxon>Reticulomyxa</taxon>
    </lineage>
</organism>
<evidence type="ECO:0000313" key="2">
    <source>
        <dbReference type="EMBL" id="ETO35361.1"/>
    </source>
</evidence>
<evidence type="ECO:0000256" key="1">
    <source>
        <dbReference type="SAM" id="Phobius"/>
    </source>
</evidence>
<proteinExistence type="predicted"/>
<sequence>MIIFKRTNNKKVVSDKPALFLTMVLHVVLCLAIWFIGSGSGLKEKYCNDDKCAQVTLEKVERLFCIKERSCVNSQIIMHASDTHHNYEIDCAGVASCQNATVWLNNSNSNNNNNNNVVSIYCRGLLSCSFLSVISSQPRSYFFIFLFYKRG</sequence>
<dbReference type="EMBL" id="ASPP01001690">
    <property type="protein sequence ID" value="ETO35361.1"/>
    <property type="molecule type" value="Genomic_DNA"/>
</dbReference>
<accession>X6PB45</accession>
<protein>
    <submittedName>
        <fullName evidence="2">Uncharacterized protein</fullName>
    </submittedName>
</protein>
<gene>
    <name evidence="2" type="ORF">RFI_01703</name>
</gene>
<keyword evidence="3" id="KW-1185">Reference proteome</keyword>
<keyword evidence="1" id="KW-0812">Transmembrane</keyword>
<feature type="transmembrane region" description="Helical" evidence="1">
    <location>
        <begin position="18"/>
        <end position="36"/>
    </location>
</feature>
<dbReference type="AlphaFoldDB" id="X6PB45"/>